<protein>
    <submittedName>
        <fullName evidence="3">Uncharacterized protein</fullName>
    </submittedName>
</protein>
<accession>A0ABP1QA94</accession>
<feature type="chain" id="PRO_5045827043" evidence="2">
    <location>
        <begin position="27"/>
        <end position="245"/>
    </location>
</feature>
<keyword evidence="4" id="KW-1185">Reference proteome</keyword>
<evidence type="ECO:0000313" key="4">
    <source>
        <dbReference type="Proteomes" id="UP001642540"/>
    </source>
</evidence>
<dbReference type="EMBL" id="CAXLJM020000027">
    <property type="protein sequence ID" value="CAL8094769.1"/>
    <property type="molecule type" value="Genomic_DNA"/>
</dbReference>
<comment type="caution">
    <text evidence="3">The sequence shown here is derived from an EMBL/GenBank/DDBJ whole genome shotgun (WGS) entry which is preliminary data.</text>
</comment>
<name>A0ABP1QA94_9HEXA</name>
<evidence type="ECO:0000256" key="2">
    <source>
        <dbReference type="SAM" id="SignalP"/>
    </source>
</evidence>
<dbReference type="Proteomes" id="UP001642540">
    <property type="component" value="Unassembled WGS sequence"/>
</dbReference>
<gene>
    <name evidence="3" type="ORF">ODALV1_LOCUS8883</name>
</gene>
<feature type="signal peptide" evidence="2">
    <location>
        <begin position="1"/>
        <end position="26"/>
    </location>
</feature>
<evidence type="ECO:0000313" key="3">
    <source>
        <dbReference type="EMBL" id="CAL8094769.1"/>
    </source>
</evidence>
<evidence type="ECO:0000256" key="1">
    <source>
        <dbReference type="SAM" id="MobiDB-lite"/>
    </source>
</evidence>
<reference evidence="3 4" key="1">
    <citation type="submission" date="2024-08" db="EMBL/GenBank/DDBJ databases">
        <authorList>
            <person name="Cucini C."/>
            <person name="Frati F."/>
        </authorList>
    </citation>
    <scope>NUCLEOTIDE SEQUENCE [LARGE SCALE GENOMIC DNA]</scope>
</reference>
<proteinExistence type="predicted"/>
<feature type="region of interest" description="Disordered" evidence="1">
    <location>
        <begin position="59"/>
        <end position="128"/>
    </location>
</feature>
<feature type="region of interest" description="Disordered" evidence="1">
    <location>
        <begin position="142"/>
        <end position="245"/>
    </location>
</feature>
<sequence>MKFQTSKDFVCVAVLSTLLLAAPTLCHDEEEAQANLTKSTGHISSPGLDRIKLLALGKQTAPVKQSTSERNPLEESSSKTSGEPKADNKSGNLTSIHDSNESDEIHVEEKRVESRSNSSSSESGFVPSNHFLFADHQSENAQGAHAPVLSKRNSSVDDSVEKHQLHQSLSDDSDDSFLVAPPLIRRPGSPQKEGDSVIVSSDSVPVRVPPKVDNGPNPSIGFRKPIPVIRQETAQLPSSEDNGHI</sequence>
<organism evidence="3 4">
    <name type="scientific">Orchesella dallaii</name>
    <dbReference type="NCBI Taxonomy" id="48710"/>
    <lineage>
        <taxon>Eukaryota</taxon>
        <taxon>Metazoa</taxon>
        <taxon>Ecdysozoa</taxon>
        <taxon>Arthropoda</taxon>
        <taxon>Hexapoda</taxon>
        <taxon>Collembola</taxon>
        <taxon>Entomobryomorpha</taxon>
        <taxon>Entomobryoidea</taxon>
        <taxon>Orchesellidae</taxon>
        <taxon>Orchesellinae</taxon>
        <taxon>Orchesella</taxon>
    </lineage>
</organism>
<feature type="compositionally biased region" description="Low complexity" evidence="1">
    <location>
        <begin position="196"/>
        <end position="213"/>
    </location>
</feature>
<feature type="compositionally biased region" description="Basic and acidic residues" evidence="1">
    <location>
        <begin position="71"/>
        <end position="88"/>
    </location>
</feature>
<feature type="compositionally biased region" description="Basic and acidic residues" evidence="1">
    <location>
        <begin position="98"/>
        <end position="114"/>
    </location>
</feature>
<feature type="compositionally biased region" description="Polar residues" evidence="1">
    <location>
        <begin position="232"/>
        <end position="245"/>
    </location>
</feature>
<keyword evidence="2" id="KW-0732">Signal</keyword>